<organism evidence="5 6">
    <name type="scientific">Bacteroides mediterraneensis</name>
    <dbReference type="NCBI Taxonomy" id="1841856"/>
    <lineage>
        <taxon>Bacteria</taxon>
        <taxon>Pseudomonadati</taxon>
        <taxon>Bacteroidota</taxon>
        <taxon>Bacteroidia</taxon>
        <taxon>Bacteroidales</taxon>
        <taxon>Bacteroidaceae</taxon>
        <taxon>Bacteroides</taxon>
    </lineage>
</organism>
<evidence type="ECO:0000313" key="6">
    <source>
        <dbReference type="Proteomes" id="UP000703295"/>
    </source>
</evidence>
<proteinExistence type="predicted"/>
<keyword evidence="6" id="KW-1185">Reference proteome</keyword>
<dbReference type="Gene3D" id="1.10.10.60">
    <property type="entry name" value="Homeodomain-like"/>
    <property type="match status" value="1"/>
</dbReference>
<sequence>MREYAFTKWLKPLSSEGEKEEGMIYNELMGLFHVQGDEVFRKGTIDTQHTVSLLMLKGELSLQMPEGRMAIQAPAYIEFIEPHQWTDLKTDAQFEGCLLITRRELFLQAAECIRPRVTPYIYRYVQAPFLTLKEDDIARIRVLFDILRHNLAQTENNFQHEILENTLRSLVLEIWNIIFRTYKQESEEEPVLPWDDTLPRFLYLMHTHCRFHHTVKWYADQLCVSPDALSAKLRKAYHKSANQLINESLMEEAKICLLNPAYTVQDVAEKLCFADQAAFSKFFKRHSGMSPGRFKKQL</sequence>
<dbReference type="PROSITE" id="PS01124">
    <property type="entry name" value="HTH_ARAC_FAMILY_2"/>
    <property type="match status" value="1"/>
</dbReference>
<dbReference type="SMART" id="SM00342">
    <property type="entry name" value="HTH_ARAC"/>
    <property type="match status" value="1"/>
</dbReference>
<dbReference type="EMBL" id="JACJJW010000010">
    <property type="protein sequence ID" value="MBM6758164.1"/>
    <property type="molecule type" value="Genomic_DNA"/>
</dbReference>
<dbReference type="InterPro" id="IPR009057">
    <property type="entry name" value="Homeodomain-like_sf"/>
</dbReference>
<protein>
    <submittedName>
        <fullName evidence="5">Helix-turn-helix transcriptional regulator</fullName>
    </submittedName>
</protein>
<gene>
    <name evidence="5" type="ORF">H6A31_05620</name>
</gene>
<dbReference type="SUPFAM" id="SSF46689">
    <property type="entry name" value="Homeodomain-like"/>
    <property type="match status" value="1"/>
</dbReference>
<dbReference type="PANTHER" id="PTHR43280">
    <property type="entry name" value="ARAC-FAMILY TRANSCRIPTIONAL REGULATOR"/>
    <property type="match status" value="1"/>
</dbReference>
<dbReference type="RefSeq" id="WP_204475392.1">
    <property type="nucleotide sequence ID" value="NZ_JACJJW010000010.1"/>
</dbReference>
<dbReference type="Pfam" id="PF12833">
    <property type="entry name" value="HTH_18"/>
    <property type="match status" value="1"/>
</dbReference>
<evidence type="ECO:0000256" key="1">
    <source>
        <dbReference type="ARBA" id="ARBA00023015"/>
    </source>
</evidence>
<dbReference type="InterPro" id="IPR018060">
    <property type="entry name" value="HTH_AraC"/>
</dbReference>
<reference evidence="5 6" key="1">
    <citation type="journal article" date="2021" name="Sci. Rep.">
        <title>The distribution of antibiotic resistance genes in chicken gut microbiota commensals.</title>
        <authorList>
            <person name="Juricova H."/>
            <person name="Matiasovicova J."/>
            <person name="Kubasova T."/>
            <person name="Cejkova D."/>
            <person name="Rychlik I."/>
        </authorList>
    </citation>
    <scope>NUCLEOTIDE SEQUENCE [LARGE SCALE GENOMIC DNA]</scope>
    <source>
        <strain evidence="5 6">An801</strain>
    </source>
</reference>
<keyword evidence="2" id="KW-0238">DNA-binding</keyword>
<evidence type="ECO:0000259" key="4">
    <source>
        <dbReference type="PROSITE" id="PS01124"/>
    </source>
</evidence>
<keyword evidence="1" id="KW-0805">Transcription regulation</keyword>
<evidence type="ECO:0000256" key="3">
    <source>
        <dbReference type="ARBA" id="ARBA00023163"/>
    </source>
</evidence>
<dbReference type="PANTHER" id="PTHR43280:SF32">
    <property type="entry name" value="TRANSCRIPTIONAL REGULATORY PROTEIN"/>
    <property type="match status" value="1"/>
</dbReference>
<dbReference type="Proteomes" id="UP000703295">
    <property type="component" value="Unassembled WGS sequence"/>
</dbReference>
<accession>A0ABS2EUX1</accession>
<feature type="domain" description="HTH araC/xylS-type" evidence="4">
    <location>
        <begin position="199"/>
        <end position="297"/>
    </location>
</feature>
<keyword evidence="3" id="KW-0804">Transcription</keyword>
<evidence type="ECO:0000256" key="2">
    <source>
        <dbReference type="ARBA" id="ARBA00023125"/>
    </source>
</evidence>
<name>A0ABS2EUX1_9BACE</name>
<evidence type="ECO:0000313" key="5">
    <source>
        <dbReference type="EMBL" id="MBM6758164.1"/>
    </source>
</evidence>
<comment type="caution">
    <text evidence="5">The sequence shown here is derived from an EMBL/GenBank/DDBJ whole genome shotgun (WGS) entry which is preliminary data.</text>
</comment>